<comment type="caution">
    <text evidence="1">The sequence shown here is derived from an EMBL/GenBank/DDBJ whole genome shotgun (WGS) entry which is preliminary data.</text>
</comment>
<evidence type="ECO:0000313" key="1">
    <source>
        <dbReference type="EMBL" id="OAI09366.1"/>
    </source>
</evidence>
<sequence>MKPLKSNSPWLNVQPQRAPGFLPWDNYDNASHRRAITSQPYQAGDVIQWKGLDRGGKPVLCTGLLVDVGAEYFERRGHYCAVFFVRPQRKDGGFALAYLRVWPGDIERGESLDGLLVPIKPSTDALGCKVVQLRN</sequence>
<dbReference type="AlphaFoldDB" id="A0A177MUG0"/>
<dbReference type="EMBL" id="LUUG01000025">
    <property type="protein sequence ID" value="OAI09366.1"/>
    <property type="molecule type" value="Genomic_DNA"/>
</dbReference>
<name>A0A177MUG0_METMH</name>
<reference evidence="1 2" key="1">
    <citation type="submission" date="2016-03" db="EMBL/GenBank/DDBJ databases">
        <authorList>
            <person name="Ploux O."/>
        </authorList>
    </citation>
    <scope>NUCLEOTIDE SEQUENCE [LARGE SCALE GENOMIC DNA]</scope>
    <source>
        <strain evidence="1 2">R-45363</strain>
    </source>
</reference>
<accession>A0A177MUG0</accession>
<organism evidence="1 2">
    <name type="scientific">Methylomonas methanica</name>
    <dbReference type="NCBI Taxonomy" id="421"/>
    <lineage>
        <taxon>Bacteria</taxon>
        <taxon>Pseudomonadati</taxon>
        <taxon>Pseudomonadota</taxon>
        <taxon>Gammaproteobacteria</taxon>
        <taxon>Methylococcales</taxon>
        <taxon>Methylococcaceae</taxon>
        <taxon>Methylomonas</taxon>
    </lineage>
</organism>
<dbReference type="RefSeq" id="WP_064006773.1">
    <property type="nucleotide sequence ID" value="NZ_LUUG01000025.1"/>
</dbReference>
<proteinExistence type="predicted"/>
<gene>
    <name evidence="1" type="ORF">A1332_24335</name>
</gene>
<protein>
    <submittedName>
        <fullName evidence="1">Uncharacterized protein</fullName>
    </submittedName>
</protein>
<evidence type="ECO:0000313" key="2">
    <source>
        <dbReference type="Proteomes" id="UP000078090"/>
    </source>
</evidence>
<dbReference type="Proteomes" id="UP000078090">
    <property type="component" value="Unassembled WGS sequence"/>
</dbReference>